<evidence type="ECO:0000313" key="22">
    <source>
        <dbReference type="EMBL" id="CAF3530970.1"/>
    </source>
</evidence>
<dbReference type="Gene3D" id="2.60.200.20">
    <property type="match status" value="1"/>
</dbReference>
<evidence type="ECO:0000256" key="12">
    <source>
        <dbReference type="ARBA" id="ARBA00023136"/>
    </source>
</evidence>
<dbReference type="GO" id="GO:0005813">
    <property type="term" value="C:centrosome"/>
    <property type="evidence" value="ECO:0007669"/>
    <property type="project" value="UniProtKB-SubCell"/>
</dbReference>
<evidence type="ECO:0000256" key="20">
    <source>
        <dbReference type="SAM" id="Phobius"/>
    </source>
</evidence>
<dbReference type="GO" id="GO:0042383">
    <property type="term" value="C:sarcolemma"/>
    <property type="evidence" value="ECO:0007669"/>
    <property type="project" value="UniProtKB-SubCell"/>
</dbReference>
<dbReference type="Proteomes" id="UP000663823">
    <property type="component" value="Unassembled WGS sequence"/>
</dbReference>
<evidence type="ECO:0000256" key="4">
    <source>
        <dbReference type="ARBA" id="ARBA00022475"/>
    </source>
</evidence>
<keyword evidence="13" id="KW-0206">Cytoskeleton</keyword>
<keyword evidence="4" id="KW-1003">Cell membrane</keyword>
<sequence length="604" mass="70417">MDNHTSPPPFLFENTDGSIYPSDLVLNIMEDSSSSLTDTTNDSLSSSSSSLNQSFDISKTQMSYPCCVFQCKPNSHPFQERCIPLNEQVKVGRAVARLRALPNNAIFDCKVLSRQHAKIWYENGKFILQDTKSSNGTFVNSQRLGKCNEESLPFEIFSGDIIQFGVDVTENNRKTTHNCIIMEIKLYHADGTEGLTRNTNGQPLSQMKELDINTQTLYQLAQYVQEAVYREQALEQKLEYLQGVLRDAKQTSNESWQAIINEDRLLARINVLEDQIRIYRTKHPNEDTIKQELTQLTESNIKFEEASKIKLEKALFERADALNSSKTSECSLQLVQNELKHYEELDEQHKQNTQQLVQSIDEQRSLISEFEIKLRDSENRCTELENEKQQIQNNFDEYYERTHHLEELQKKSIQNGTTHDQCQEESSSKDIIIETTNSVEIPIIIENGEIEKYHQITTLSNKNDSIVNHNHKEEYDNNINGIDSMNELIAAQKQIVSLRENLNETMERLVSTEDSYQNEQKRYRSLKTEYELINDELIQLKIRFNKEKNDNNELSQQQQNQFDHLSKLILSKRNKHNQLLIVYICFFLCCYLLIFFLFFFLLSW</sequence>
<proteinExistence type="inferred from homology"/>
<evidence type="ECO:0000256" key="6">
    <source>
        <dbReference type="ARBA" id="ARBA00022553"/>
    </source>
</evidence>
<organism evidence="22 23">
    <name type="scientific">Rotaria sordida</name>
    <dbReference type="NCBI Taxonomy" id="392033"/>
    <lineage>
        <taxon>Eukaryota</taxon>
        <taxon>Metazoa</taxon>
        <taxon>Spiralia</taxon>
        <taxon>Gnathifera</taxon>
        <taxon>Rotifera</taxon>
        <taxon>Eurotatoria</taxon>
        <taxon>Bdelloidea</taxon>
        <taxon>Philodinida</taxon>
        <taxon>Philodinidae</taxon>
        <taxon>Rotaria</taxon>
    </lineage>
</organism>
<keyword evidence="11" id="KW-0496">Mitochondrion</keyword>
<comment type="subunit">
    <text evidence="17">Homodimer. Interacts with myosin. Interacts with SIKE1 and both associate with the STRIPAK core complex composed of PP2A catalytic and scaffolding subunits, the striatins (PP2A regulatory subunits), the striatin-associated proteins MOB4, STRIP1 and STRIP2, PDCD10 and members of the STE20 kinases, such as STK24 and STK26. Interacts (via FHA domain) with STK3 (when phosphorylated); the interaction associates STK3 with the STRIPAK complex.</text>
</comment>
<gene>
    <name evidence="22" type="ORF">OTI717_LOCUS3315</name>
</gene>
<evidence type="ECO:0000256" key="2">
    <source>
        <dbReference type="ARBA" id="ARBA00004304"/>
    </source>
</evidence>
<dbReference type="PANTHER" id="PTHR15715">
    <property type="entry name" value="CENTROSOMAL PROTEIN OF 170 KDA"/>
    <property type="match status" value="1"/>
</dbReference>
<feature type="domain" description="FHA" evidence="21">
    <location>
        <begin position="89"/>
        <end position="144"/>
    </location>
</feature>
<evidence type="ECO:0000259" key="21">
    <source>
        <dbReference type="PROSITE" id="PS50006"/>
    </source>
</evidence>
<dbReference type="Pfam" id="PF00498">
    <property type="entry name" value="FHA"/>
    <property type="match status" value="1"/>
</dbReference>
<dbReference type="InterPro" id="IPR000253">
    <property type="entry name" value="FHA_dom"/>
</dbReference>
<keyword evidence="9 20" id="KW-1133">Transmembrane helix</keyword>
<evidence type="ECO:0000256" key="9">
    <source>
        <dbReference type="ARBA" id="ARBA00022989"/>
    </source>
</evidence>
<name>A0A818IU58_9BILA</name>
<evidence type="ECO:0000256" key="17">
    <source>
        <dbReference type="ARBA" id="ARBA00066015"/>
    </source>
</evidence>
<keyword evidence="12 20" id="KW-0472">Membrane</keyword>
<evidence type="ECO:0000256" key="10">
    <source>
        <dbReference type="ARBA" id="ARBA00023054"/>
    </source>
</evidence>
<keyword evidence="6" id="KW-0597">Phosphoprotein</keyword>
<comment type="function">
    <text evidence="14">Associates with the striatin-interacting phosphatase and kinase (STRIPAK) core complex, forming the extended (SIKE1:SLMAP)STRIPAK complex. The (SIKE1:SLMAP)STRIPAK complex dephosphorylates STK3 leading to the inhibition of Hippo signaling and the control of cell growth. May play a role during myoblast fusion.</text>
</comment>
<dbReference type="PROSITE" id="PS50006">
    <property type="entry name" value="FHA_DOMAIN"/>
    <property type="match status" value="1"/>
</dbReference>
<comment type="subcellular location">
    <subcellularLocation>
        <location evidence="15">Cell membrane</location>
        <location evidence="15">Sarcolemma</location>
        <topology evidence="15">Single-pass type IV membrane protein</topology>
    </subcellularLocation>
    <subcellularLocation>
        <location evidence="1">Cytoplasm</location>
        <location evidence="1">Cytoskeleton</location>
        <location evidence="1">Microtubule organizing center</location>
        <location evidence="1">Centrosome</location>
    </subcellularLocation>
    <subcellularLocation>
        <location evidence="3">Endoplasmic reticulum membrane</location>
        <topology evidence="3">Single-pass membrane protein</topology>
    </subcellularLocation>
    <subcellularLocation>
        <location evidence="2">Mitochondrion membrane</location>
        <topology evidence="2">Single-pass membrane protein</topology>
    </subcellularLocation>
</comment>
<comment type="similarity">
    <text evidence="16">Belongs to the SLMAP family.</text>
</comment>
<feature type="transmembrane region" description="Helical" evidence="20">
    <location>
        <begin position="580"/>
        <end position="602"/>
    </location>
</feature>
<evidence type="ECO:0000256" key="13">
    <source>
        <dbReference type="ARBA" id="ARBA00023212"/>
    </source>
</evidence>
<keyword evidence="7 20" id="KW-0812">Transmembrane</keyword>
<accession>A0A818IU58</accession>
<evidence type="ECO:0000256" key="16">
    <source>
        <dbReference type="ARBA" id="ARBA00061687"/>
    </source>
</evidence>
<dbReference type="CDD" id="cd22679">
    <property type="entry name" value="FHA_SLMAP"/>
    <property type="match status" value="1"/>
</dbReference>
<keyword evidence="8" id="KW-0256">Endoplasmic reticulum</keyword>
<evidence type="ECO:0000256" key="14">
    <source>
        <dbReference type="ARBA" id="ARBA00057671"/>
    </source>
</evidence>
<dbReference type="PANTHER" id="PTHR15715:SF37">
    <property type="entry name" value="LD47843P"/>
    <property type="match status" value="1"/>
</dbReference>
<feature type="coiled-coil region" evidence="19">
    <location>
        <begin position="332"/>
        <end position="401"/>
    </location>
</feature>
<dbReference type="SMART" id="SM00240">
    <property type="entry name" value="FHA"/>
    <property type="match status" value="1"/>
</dbReference>
<evidence type="ECO:0000256" key="18">
    <source>
        <dbReference type="ARBA" id="ARBA00074026"/>
    </source>
</evidence>
<dbReference type="EMBL" id="CAJOAX010000177">
    <property type="protein sequence ID" value="CAF3530970.1"/>
    <property type="molecule type" value="Genomic_DNA"/>
</dbReference>
<dbReference type="CDD" id="cd21911">
    <property type="entry name" value="CC1_SLMAP"/>
    <property type="match status" value="1"/>
</dbReference>
<dbReference type="AlphaFoldDB" id="A0A818IU58"/>
<reference evidence="22" key="1">
    <citation type="submission" date="2021-02" db="EMBL/GenBank/DDBJ databases">
        <authorList>
            <person name="Nowell W R."/>
        </authorList>
    </citation>
    <scope>NUCLEOTIDE SEQUENCE</scope>
</reference>
<evidence type="ECO:0000256" key="15">
    <source>
        <dbReference type="ARBA" id="ARBA00060409"/>
    </source>
</evidence>
<keyword evidence="10 19" id="KW-0175">Coiled coil</keyword>
<evidence type="ECO:0000256" key="1">
    <source>
        <dbReference type="ARBA" id="ARBA00004300"/>
    </source>
</evidence>
<dbReference type="SUPFAM" id="SSF49879">
    <property type="entry name" value="SMAD/FHA domain"/>
    <property type="match status" value="1"/>
</dbReference>
<evidence type="ECO:0000313" key="23">
    <source>
        <dbReference type="Proteomes" id="UP000663823"/>
    </source>
</evidence>
<evidence type="ECO:0000256" key="7">
    <source>
        <dbReference type="ARBA" id="ARBA00022692"/>
    </source>
</evidence>
<dbReference type="FunFam" id="2.60.200.20:FF:000003">
    <property type="entry name" value="sarcolemmal membrane-associated protein isoform X2"/>
    <property type="match status" value="1"/>
</dbReference>
<evidence type="ECO:0000256" key="3">
    <source>
        <dbReference type="ARBA" id="ARBA00004389"/>
    </source>
</evidence>
<dbReference type="GO" id="GO:0005789">
    <property type="term" value="C:endoplasmic reticulum membrane"/>
    <property type="evidence" value="ECO:0007669"/>
    <property type="project" value="UniProtKB-SubCell"/>
</dbReference>
<evidence type="ECO:0000256" key="5">
    <source>
        <dbReference type="ARBA" id="ARBA00022490"/>
    </source>
</evidence>
<evidence type="ECO:0000256" key="11">
    <source>
        <dbReference type="ARBA" id="ARBA00023128"/>
    </source>
</evidence>
<comment type="caution">
    <text evidence="22">The sequence shown here is derived from an EMBL/GenBank/DDBJ whole genome shotgun (WGS) entry which is preliminary data.</text>
</comment>
<dbReference type="InterPro" id="IPR008984">
    <property type="entry name" value="SMAD_FHA_dom_sf"/>
</dbReference>
<dbReference type="InterPro" id="IPR051176">
    <property type="entry name" value="Cent_Immune-Sig_Mod"/>
</dbReference>
<feature type="coiled-coil region" evidence="19">
    <location>
        <begin position="488"/>
        <end position="557"/>
    </location>
</feature>
<evidence type="ECO:0000256" key="19">
    <source>
        <dbReference type="SAM" id="Coils"/>
    </source>
</evidence>
<keyword evidence="5" id="KW-0963">Cytoplasm</keyword>
<evidence type="ECO:0000256" key="8">
    <source>
        <dbReference type="ARBA" id="ARBA00022824"/>
    </source>
</evidence>
<dbReference type="GO" id="GO:0031966">
    <property type="term" value="C:mitochondrial membrane"/>
    <property type="evidence" value="ECO:0007669"/>
    <property type="project" value="UniProtKB-SubCell"/>
</dbReference>
<protein>
    <recommendedName>
        <fullName evidence="18">Sarcolemmal membrane-associated protein</fullName>
    </recommendedName>
</protein>